<accession>A0ABN8QVZ8</accession>
<evidence type="ECO:0000256" key="1">
    <source>
        <dbReference type="SAM" id="MobiDB-lite"/>
    </source>
</evidence>
<dbReference type="InterPro" id="IPR036116">
    <property type="entry name" value="FN3_sf"/>
</dbReference>
<feature type="region of interest" description="Disordered" evidence="1">
    <location>
        <begin position="1"/>
        <end position="30"/>
    </location>
</feature>
<dbReference type="SUPFAM" id="SSF49265">
    <property type="entry name" value="Fibronectin type III"/>
    <property type="match status" value="2"/>
</dbReference>
<dbReference type="InterPro" id="IPR003961">
    <property type="entry name" value="FN3_dom"/>
</dbReference>
<dbReference type="SMART" id="SM00060">
    <property type="entry name" value="FN3"/>
    <property type="match status" value="3"/>
</dbReference>
<evidence type="ECO:0000259" key="2">
    <source>
        <dbReference type="PROSITE" id="PS50853"/>
    </source>
</evidence>
<feature type="domain" description="Fibronectin type-III" evidence="2">
    <location>
        <begin position="322"/>
        <end position="415"/>
    </location>
</feature>
<keyword evidence="4" id="KW-1185">Reference proteome</keyword>
<evidence type="ECO:0000313" key="4">
    <source>
        <dbReference type="Proteomes" id="UP001159427"/>
    </source>
</evidence>
<organism evidence="3 4">
    <name type="scientific">Porites evermanni</name>
    <dbReference type="NCBI Taxonomy" id="104178"/>
    <lineage>
        <taxon>Eukaryota</taxon>
        <taxon>Metazoa</taxon>
        <taxon>Cnidaria</taxon>
        <taxon>Anthozoa</taxon>
        <taxon>Hexacorallia</taxon>
        <taxon>Scleractinia</taxon>
        <taxon>Fungiina</taxon>
        <taxon>Poritidae</taxon>
        <taxon>Porites</taxon>
    </lineage>
</organism>
<dbReference type="PROSITE" id="PS50853">
    <property type="entry name" value="FN3"/>
    <property type="match status" value="1"/>
</dbReference>
<dbReference type="CDD" id="cd00063">
    <property type="entry name" value="FN3"/>
    <property type="match status" value="1"/>
</dbReference>
<feature type="compositionally biased region" description="Acidic residues" evidence="1">
    <location>
        <begin position="10"/>
        <end position="30"/>
    </location>
</feature>
<comment type="caution">
    <text evidence="3">The sequence shown here is derived from an EMBL/GenBank/DDBJ whole genome shotgun (WGS) entry which is preliminary data.</text>
</comment>
<evidence type="ECO:0000313" key="3">
    <source>
        <dbReference type="EMBL" id="CAH3170726.1"/>
    </source>
</evidence>
<reference evidence="3 4" key="1">
    <citation type="submission" date="2022-05" db="EMBL/GenBank/DDBJ databases">
        <authorList>
            <consortium name="Genoscope - CEA"/>
            <person name="William W."/>
        </authorList>
    </citation>
    <scope>NUCLEOTIDE SEQUENCE [LARGE SCALE GENOMIC DNA]</scope>
</reference>
<protein>
    <recommendedName>
        <fullName evidence="2">Fibronectin type-III domain-containing protein</fullName>
    </recommendedName>
</protein>
<dbReference type="InterPro" id="IPR013783">
    <property type="entry name" value="Ig-like_fold"/>
</dbReference>
<dbReference type="EMBL" id="CALNXI010001496">
    <property type="protein sequence ID" value="CAH3170726.1"/>
    <property type="molecule type" value="Genomic_DNA"/>
</dbReference>
<name>A0ABN8QVZ8_9CNID</name>
<proteinExistence type="predicted"/>
<gene>
    <name evidence="3" type="ORF">PEVE_00007417</name>
</gene>
<dbReference type="Proteomes" id="UP001159427">
    <property type="component" value="Unassembled WGS sequence"/>
</dbReference>
<sequence>MPITGGGIGDNDDDDDDNDDGDDDDGGDDDDDDDILILSIRTKLITKSNYSLYYIVRWCKTDNTESYYCGYYSYNSIRVNETTNFKLAVMAGSKYFIRVYAVTGYGQGSYSYLQKTVPPLNLRVSYAYSYMSGAGYGLQVYVYWYRPYRFRGQMQYEVRWQCVRSGSSSCWYSSWTTRVVNSTYTYVNVSRYGTAYEFEITIITSHGRGLPRKLSHFVAPLNGIPRNFSCKVAGDSVFLTCYWSPPTDFNPAAFNYYWFQYKCDDCQYSHFHYKQIYGLNTTSTNVSVGRGAQWTAMLRVSTIYGYGKYAQITLVTTAVVNPVLDLNVKLVGNTKNVVHLSWKAPSTTSDNKNYLVITKRHRYSFNTIRNITSDTNLNLTLPCGNTYDFTVKAQTKRSTSADSKVSLEIKPSVKAVTNLAVSFIGGEDATSTDWTKEREKGFLLRWNAPPDVKAADIKYYEIIVTNLRTGELVNHTETGAKATSWTIKRKDHEEDLQPGEKYVFYVRCNALCGFGSSSAQNLLQFKQLHNAKYAILCVEFPQVQKVDLSEIVISVLLEVSTLFVVGQVLNANVSPE</sequence>
<dbReference type="Gene3D" id="2.60.40.10">
    <property type="entry name" value="Immunoglobulins"/>
    <property type="match status" value="2"/>
</dbReference>